<evidence type="ECO:0000259" key="1">
    <source>
        <dbReference type="Pfam" id="PF18717"/>
    </source>
</evidence>
<dbReference type="Pfam" id="PF18717">
    <property type="entry name" value="CxC4"/>
    <property type="match status" value="1"/>
</dbReference>
<dbReference type="InterPro" id="IPR040648">
    <property type="entry name" value="HMGXB3_CxC4"/>
</dbReference>
<reference evidence="3" key="1">
    <citation type="journal article" date="2012" name="Science">
        <title>The Paleozoic origin of enzymatic lignin decomposition reconstructed from 31 fungal genomes.</title>
        <authorList>
            <person name="Floudas D."/>
            <person name="Binder M."/>
            <person name="Riley R."/>
            <person name="Barry K."/>
            <person name="Blanchette R.A."/>
            <person name="Henrissat B."/>
            <person name="Martinez A.T."/>
            <person name="Otillar R."/>
            <person name="Spatafora J.W."/>
            <person name="Yadav J.S."/>
            <person name="Aerts A."/>
            <person name="Benoit I."/>
            <person name="Boyd A."/>
            <person name="Carlson A."/>
            <person name="Copeland A."/>
            <person name="Coutinho P.M."/>
            <person name="de Vries R.P."/>
            <person name="Ferreira P."/>
            <person name="Findley K."/>
            <person name="Foster B."/>
            <person name="Gaskell J."/>
            <person name="Glotzer D."/>
            <person name="Gorecki P."/>
            <person name="Heitman J."/>
            <person name="Hesse C."/>
            <person name="Hori C."/>
            <person name="Igarashi K."/>
            <person name="Jurgens J.A."/>
            <person name="Kallen N."/>
            <person name="Kersten P."/>
            <person name="Kohler A."/>
            <person name="Kuees U."/>
            <person name="Kumar T.K.A."/>
            <person name="Kuo A."/>
            <person name="LaButti K."/>
            <person name="Larrondo L.F."/>
            <person name="Lindquist E."/>
            <person name="Ling A."/>
            <person name="Lombard V."/>
            <person name="Lucas S."/>
            <person name="Lundell T."/>
            <person name="Martin R."/>
            <person name="McLaughlin D.J."/>
            <person name="Morgenstern I."/>
            <person name="Morin E."/>
            <person name="Murat C."/>
            <person name="Nagy L.G."/>
            <person name="Nolan M."/>
            <person name="Ohm R.A."/>
            <person name="Patyshakuliyeva A."/>
            <person name="Rokas A."/>
            <person name="Ruiz-Duenas F.J."/>
            <person name="Sabat G."/>
            <person name="Salamov A."/>
            <person name="Samejima M."/>
            <person name="Schmutz J."/>
            <person name="Slot J.C."/>
            <person name="St John F."/>
            <person name="Stenlid J."/>
            <person name="Sun H."/>
            <person name="Sun S."/>
            <person name="Syed K."/>
            <person name="Tsang A."/>
            <person name="Wiebenga A."/>
            <person name="Young D."/>
            <person name="Pisabarro A."/>
            <person name="Eastwood D.C."/>
            <person name="Martin F."/>
            <person name="Cullen D."/>
            <person name="Grigoriev I.V."/>
            <person name="Hibbett D.S."/>
        </authorList>
    </citation>
    <scope>NUCLEOTIDE SEQUENCE [LARGE SCALE GENOMIC DNA]</scope>
    <source>
        <strain evidence="3">TFB10046</strain>
    </source>
</reference>
<dbReference type="KEGG" id="adl:AURDEDRAFT_20472"/>
<dbReference type="Proteomes" id="UP000006514">
    <property type="component" value="Unassembled WGS sequence"/>
</dbReference>
<accession>J0LAT7</accession>
<dbReference type="AlphaFoldDB" id="J0LAT7"/>
<dbReference type="EMBL" id="JH688186">
    <property type="protein sequence ID" value="EJD33528.1"/>
    <property type="molecule type" value="Genomic_DNA"/>
</dbReference>
<dbReference type="InParanoid" id="J0LAT7"/>
<evidence type="ECO:0000313" key="2">
    <source>
        <dbReference type="EMBL" id="EJD33528.1"/>
    </source>
</evidence>
<feature type="non-terminal residue" evidence="2">
    <location>
        <position position="1"/>
    </location>
</feature>
<sequence>PPWARTGPEDDEVAGKYTYARPFPDVLPLSGDARCRCGAIADPSIKVEEHSCVLYDHAEAHEVKIQVRRCPACPAKSRMMAGPDLGELGLFNLNNHTVLSHALLNKYDTLLSTGETTYHGFCTAIAREYESYDSALPFMGPDRFRTCWFSFMNIQPCTDGFKCKICGPEPEVVVVDGATISYPKRKRTSGLRPPTHI</sequence>
<keyword evidence="3" id="KW-1185">Reference proteome</keyword>
<protein>
    <recommendedName>
        <fullName evidence="1">HMG domain-containing protein</fullName>
    </recommendedName>
</protein>
<organism evidence="2 3">
    <name type="scientific">Auricularia subglabra (strain TFB-10046 / SS5)</name>
    <name type="common">White-rot fungus</name>
    <name type="synonym">Auricularia delicata (strain TFB10046)</name>
    <dbReference type="NCBI Taxonomy" id="717982"/>
    <lineage>
        <taxon>Eukaryota</taxon>
        <taxon>Fungi</taxon>
        <taxon>Dikarya</taxon>
        <taxon>Basidiomycota</taxon>
        <taxon>Agaricomycotina</taxon>
        <taxon>Agaricomycetes</taxon>
        <taxon>Auriculariales</taxon>
        <taxon>Auriculariaceae</taxon>
        <taxon>Auricularia</taxon>
    </lineage>
</organism>
<evidence type="ECO:0000313" key="3">
    <source>
        <dbReference type="Proteomes" id="UP000006514"/>
    </source>
</evidence>
<proteinExistence type="predicted"/>
<name>J0LAT7_AURST</name>
<feature type="domain" description="HMG" evidence="1">
    <location>
        <begin position="21"/>
        <end position="151"/>
    </location>
</feature>
<feature type="non-terminal residue" evidence="2">
    <location>
        <position position="197"/>
    </location>
</feature>
<gene>
    <name evidence="2" type="ORF">AURDEDRAFT_20472</name>
</gene>